<evidence type="ECO:0000256" key="2">
    <source>
        <dbReference type="ARBA" id="ARBA00023125"/>
    </source>
</evidence>
<sequence>MTTLNRPGAPDGHVCGIDTAMEVIGGRWKVLILWALQEHPHRRFGELRRLLPGITEKVLASHLREMESDGVVRRVAYEEVPPRVEYSLTEDGTRLNAALQPLASWGRERRTAPGREARVR</sequence>
<keyword evidence="2" id="KW-0238">DNA-binding</keyword>
<comment type="caution">
    <text evidence="5">The sequence shown here is derived from an EMBL/GenBank/DDBJ whole genome shotgun (WGS) entry which is preliminary data.</text>
</comment>
<reference evidence="5" key="2">
    <citation type="submission" date="2020-09" db="EMBL/GenBank/DDBJ databases">
        <authorList>
            <person name="Sun Q."/>
            <person name="Ohkuma M."/>
        </authorList>
    </citation>
    <scope>NUCLEOTIDE SEQUENCE</scope>
    <source>
        <strain evidence="5">JCM 4369</strain>
    </source>
</reference>
<proteinExistence type="predicted"/>
<dbReference type="PANTHER" id="PTHR33204">
    <property type="entry name" value="TRANSCRIPTIONAL REGULATOR, MARR FAMILY"/>
    <property type="match status" value="1"/>
</dbReference>
<dbReference type="InterPro" id="IPR002577">
    <property type="entry name" value="HTH_HxlR"/>
</dbReference>
<protein>
    <submittedName>
        <fullName evidence="5">Transcriptional regulator</fullName>
    </submittedName>
</protein>
<dbReference type="InterPro" id="IPR036390">
    <property type="entry name" value="WH_DNA-bd_sf"/>
</dbReference>
<dbReference type="InterPro" id="IPR011991">
    <property type="entry name" value="ArsR-like_HTH"/>
</dbReference>
<dbReference type="Pfam" id="PF01638">
    <property type="entry name" value="HxlR"/>
    <property type="match status" value="1"/>
</dbReference>
<dbReference type="Proteomes" id="UP000618795">
    <property type="component" value="Unassembled WGS sequence"/>
</dbReference>
<dbReference type="CDD" id="cd00090">
    <property type="entry name" value="HTH_ARSR"/>
    <property type="match status" value="1"/>
</dbReference>
<name>A0A918ID40_9ACTN</name>
<keyword evidence="6" id="KW-1185">Reference proteome</keyword>
<keyword evidence="3" id="KW-0804">Transcription</keyword>
<gene>
    <name evidence="5" type="ORF">GCM10010260_45810</name>
</gene>
<keyword evidence="1" id="KW-0805">Transcription regulation</keyword>
<accession>A0A918ID40</accession>
<evidence type="ECO:0000313" key="5">
    <source>
        <dbReference type="EMBL" id="GGV03749.1"/>
    </source>
</evidence>
<dbReference type="InterPro" id="IPR036388">
    <property type="entry name" value="WH-like_DNA-bd_sf"/>
</dbReference>
<organism evidence="5 6">
    <name type="scientific">Streptomyces filipinensis</name>
    <dbReference type="NCBI Taxonomy" id="66887"/>
    <lineage>
        <taxon>Bacteria</taxon>
        <taxon>Bacillati</taxon>
        <taxon>Actinomycetota</taxon>
        <taxon>Actinomycetes</taxon>
        <taxon>Kitasatosporales</taxon>
        <taxon>Streptomycetaceae</taxon>
        <taxon>Streptomyces</taxon>
    </lineage>
</organism>
<dbReference type="EMBL" id="BMTD01000010">
    <property type="protein sequence ID" value="GGV03749.1"/>
    <property type="molecule type" value="Genomic_DNA"/>
</dbReference>
<dbReference type="SUPFAM" id="SSF46785">
    <property type="entry name" value="Winged helix' DNA-binding domain"/>
    <property type="match status" value="1"/>
</dbReference>
<dbReference type="AlphaFoldDB" id="A0A918ID40"/>
<evidence type="ECO:0000256" key="1">
    <source>
        <dbReference type="ARBA" id="ARBA00023015"/>
    </source>
</evidence>
<evidence type="ECO:0000313" key="6">
    <source>
        <dbReference type="Proteomes" id="UP000618795"/>
    </source>
</evidence>
<dbReference type="RefSeq" id="WP_191875380.1">
    <property type="nucleotide sequence ID" value="NZ_BMTD01000010.1"/>
</dbReference>
<dbReference type="GO" id="GO:0003677">
    <property type="term" value="F:DNA binding"/>
    <property type="evidence" value="ECO:0007669"/>
    <property type="project" value="UniProtKB-KW"/>
</dbReference>
<dbReference type="PROSITE" id="PS51118">
    <property type="entry name" value="HTH_HXLR"/>
    <property type="match status" value="1"/>
</dbReference>
<evidence type="ECO:0000259" key="4">
    <source>
        <dbReference type="PROSITE" id="PS51118"/>
    </source>
</evidence>
<dbReference type="PANTHER" id="PTHR33204:SF29">
    <property type="entry name" value="TRANSCRIPTIONAL REGULATOR"/>
    <property type="match status" value="1"/>
</dbReference>
<dbReference type="Gene3D" id="1.10.10.10">
    <property type="entry name" value="Winged helix-like DNA-binding domain superfamily/Winged helix DNA-binding domain"/>
    <property type="match status" value="1"/>
</dbReference>
<feature type="domain" description="HTH hxlR-type" evidence="4">
    <location>
        <begin position="15"/>
        <end position="114"/>
    </location>
</feature>
<reference evidence="5" key="1">
    <citation type="journal article" date="2014" name="Int. J. Syst. Evol. Microbiol.">
        <title>Complete genome sequence of Corynebacterium casei LMG S-19264T (=DSM 44701T), isolated from a smear-ripened cheese.</title>
        <authorList>
            <consortium name="US DOE Joint Genome Institute (JGI-PGF)"/>
            <person name="Walter F."/>
            <person name="Albersmeier A."/>
            <person name="Kalinowski J."/>
            <person name="Ruckert C."/>
        </authorList>
    </citation>
    <scope>NUCLEOTIDE SEQUENCE</scope>
    <source>
        <strain evidence="5">JCM 4369</strain>
    </source>
</reference>
<evidence type="ECO:0000256" key="3">
    <source>
        <dbReference type="ARBA" id="ARBA00023163"/>
    </source>
</evidence>